<feature type="compositionally biased region" description="Polar residues" evidence="1">
    <location>
        <begin position="142"/>
        <end position="154"/>
    </location>
</feature>
<dbReference type="Proteomes" id="UP000830671">
    <property type="component" value="Chromosome 1"/>
</dbReference>
<accession>A0A9Q8W9B8</accession>
<feature type="region of interest" description="Disordered" evidence="1">
    <location>
        <begin position="138"/>
        <end position="168"/>
    </location>
</feature>
<evidence type="ECO:0000313" key="3">
    <source>
        <dbReference type="Proteomes" id="UP000830671"/>
    </source>
</evidence>
<feature type="region of interest" description="Disordered" evidence="1">
    <location>
        <begin position="81"/>
        <end position="118"/>
    </location>
</feature>
<dbReference type="EMBL" id="CP019471">
    <property type="protein sequence ID" value="UQC75458.1"/>
    <property type="molecule type" value="Genomic_DNA"/>
</dbReference>
<feature type="region of interest" description="Disordered" evidence="1">
    <location>
        <begin position="1"/>
        <end position="35"/>
    </location>
</feature>
<keyword evidence="3" id="KW-1185">Reference proteome</keyword>
<gene>
    <name evidence="2" type="ORF">CLUP02_02112</name>
</gene>
<dbReference type="RefSeq" id="XP_049137103.1">
    <property type="nucleotide sequence ID" value="XM_049281146.1"/>
</dbReference>
<name>A0A9Q8W9B8_9PEZI</name>
<proteinExistence type="predicted"/>
<feature type="compositionally biased region" description="Polar residues" evidence="1">
    <location>
        <begin position="108"/>
        <end position="118"/>
    </location>
</feature>
<dbReference type="AlphaFoldDB" id="A0A9Q8W9B8"/>
<organism evidence="2 3">
    <name type="scientific">Colletotrichum lupini</name>
    <dbReference type="NCBI Taxonomy" id="145971"/>
    <lineage>
        <taxon>Eukaryota</taxon>
        <taxon>Fungi</taxon>
        <taxon>Dikarya</taxon>
        <taxon>Ascomycota</taxon>
        <taxon>Pezizomycotina</taxon>
        <taxon>Sordariomycetes</taxon>
        <taxon>Hypocreomycetidae</taxon>
        <taxon>Glomerellales</taxon>
        <taxon>Glomerellaceae</taxon>
        <taxon>Colletotrichum</taxon>
        <taxon>Colletotrichum acutatum species complex</taxon>
    </lineage>
</organism>
<feature type="non-terminal residue" evidence="2">
    <location>
        <position position="1"/>
    </location>
</feature>
<sequence length="243" mass="26217">RCIVGLEESGPPRTRNHYPKKKEGSKFQNGPRCGSPSLPGRACQSGMRWYLHCRFSIQFTRPTETSEAHDASASTRLQGRLGGLTGEPAFPATNPKKRLRGRGAGAWDQSSNKSEGQKNLTMASLWRSLPMPGGNPSLATGCKSTPNSPVQTRAASRELRRRGPEGDKAARARAVIVGGLFVKKPPPIAGLVQLCTGSLIPLTNAGICCLRRSLQQDELRIHIAGRKCIGITIHLPDCSSVCR</sequence>
<evidence type="ECO:0000256" key="1">
    <source>
        <dbReference type="SAM" id="MobiDB-lite"/>
    </source>
</evidence>
<dbReference type="KEGG" id="clup:CLUP02_02112"/>
<evidence type="ECO:0000313" key="2">
    <source>
        <dbReference type="EMBL" id="UQC75458.1"/>
    </source>
</evidence>
<dbReference type="GeneID" id="73336156"/>
<protein>
    <submittedName>
        <fullName evidence="2">Uncharacterized protein</fullName>
    </submittedName>
</protein>
<reference evidence="2" key="1">
    <citation type="journal article" date="2021" name="Mol. Plant Microbe Interact.">
        <title>Complete Genome Sequence of the Plant-Pathogenic Fungus Colletotrichum lupini.</title>
        <authorList>
            <person name="Baroncelli R."/>
            <person name="Pensec F."/>
            <person name="Da Lio D."/>
            <person name="Boufleur T."/>
            <person name="Vicente I."/>
            <person name="Sarrocco S."/>
            <person name="Picot A."/>
            <person name="Baraldi E."/>
            <person name="Sukno S."/>
            <person name="Thon M."/>
            <person name="Le Floch G."/>
        </authorList>
    </citation>
    <scope>NUCLEOTIDE SEQUENCE</scope>
    <source>
        <strain evidence="2">IMI 504893</strain>
    </source>
</reference>
<feature type="compositionally biased region" description="Basic and acidic residues" evidence="1">
    <location>
        <begin position="155"/>
        <end position="168"/>
    </location>
</feature>